<dbReference type="GeneID" id="18239619"/>
<dbReference type="AlphaFoldDB" id="F4PE09"/>
<dbReference type="OrthoDB" id="420187at2759"/>
<evidence type="ECO:0000259" key="9">
    <source>
        <dbReference type="PROSITE" id="PS50235"/>
    </source>
</evidence>
<dbReference type="EMBL" id="GL882896">
    <property type="protein sequence ID" value="EGF76471.1"/>
    <property type="molecule type" value="Genomic_DNA"/>
</dbReference>
<dbReference type="EC" id="3.4.19.12" evidence="7"/>
<evidence type="ECO:0000313" key="10">
    <source>
        <dbReference type="EMBL" id="EGF76471.1"/>
    </source>
</evidence>
<evidence type="ECO:0000256" key="4">
    <source>
        <dbReference type="ARBA" id="ARBA00022786"/>
    </source>
</evidence>
<dbReference type="PROSITE" id="PS50235">
    <property type="entry name" value="USP_3"/>
    <property type="match status" value="1"/>
</dbReference>
<dbReference type="STRING" id="684364.F4PE09"/>
<dbReference type="InterPro" id="IPR001394">
    <property type="entry name" value="Peptidase_C19_UCH"/>
</dbReference>
<dbReference type="InParanoid" id="F4PE09"/>
<dbReference type="Pfam" id="PF00443">
    <property type="entry name" value="UCH"/>
    <property type="match status" value="1"/>
</dbReference>
<dbReference type="GO" id="GO:0005634">
    <property type="term" value="C:nucleus"/>
    <property type="evidence" value="ECO:0000318"/>
    <property type="project" value="GO_Central"/>
</dbReference>
<dbReference type="RefSeq" id="XP_006682804.1">
    <property type="nucleotide sequence ID" value="XM_006682741.1"/>
</dbReference>
<dbReference type="PANTHER" id="PTHR24006">
    <property type="entry name" value="UBIQUITIN CARBOXYL-TERMINAL HYDROLASE"/>
    <property type="match status" value="1"/>
</dbReference>
<comment type="similarity">
    <text evidence="2 7">Belongs to the peptidase C19 family.</text>
</comment>
<dbReference type="GO" id="GO:0005829">
    <property type="term" value="C:cytosol"/>
    <property type="evidence" value="ECO:0000318"/>
    <property type="project" value="GO_Central"/>
</dbReference>
<dbReference type="Gene3D" id="3.90.70.10">
    <property type="entry name" value="Cysteine proteinases"/>
    <property type="match status" value="1"/>
</dbReference>
<dbReference type="InterPro" id="IPR018200">
    <property type="entry name" value="USP_CS"/>
</dbReference>
<evidence type="ECO:0000256" key="5">
    <source>
        <dbReference type="ARBA" id="ARBA00022801"/>
    </source>
</evidence>
<accession>F4PE09</accession>
<keyword evidence="5 7" id="KW-0378">Hydrolase</keyword>
<dbReference type="PROSITE" id="PS00973">
    <property type="entry name" value="USP_2"/>
    <property type="match status" value="1"/>
</dbReference>
<feature type="domain" description="USP" evidence="9">
    <location>
        <begin position="90"/>
        <end position="387"/>
    </location>
</feature>
<comment type="catalytic activity">
    <reaction evidence="1 7">
        <text>Thiol-dependent hydrolysis of ester, thioester, amide, peptide and isopeptide bonds formed by the C-terminal Gly of ubiquitin (a 76-residue protein attached to proteins as an intracellular targeting signal).</text>
        <dbReference type="EC" id="3.4.19.12"/>
    </reaction>
</comment>
<protein>
    <recommendedName>
        <fullName evidence="7">Ubiquitin carboxyl-terminal hydrolase</fullName>
        <ecNumber evidence="7">3.4.19.12</ecNumber>
    </recommendedName>
</protein>
<name>F4PE09_BATDJ</name>
<evidence type="ECO:0000256" key="6">
    <source>
        <dbReference type="ARBA" id="ARBA00022807"/>
    </source>
</evidence>
<dbReference type="Proteomes" id="UP000007241">
    <property type="component" value="Unassembled WGS sequence"/>
</dbReference>
<keyword evidence="3 7" id="KW-0645">Protease</keyword>
<keyword evidence="6 7" id="KW-0788">Thiol protease</keyword>
<dbReference type="GO" id="GO:0006508">
    <property type="term" value="P:proteolysis"/>
    <property type="evidence" value="ECO:0007669"/>
    <property type="project" value="UniProtKB-KW"/>
</dbReference>
<evidence type="ECO:0000313" key="11">
    <source>
        <dbReference type="Proteomes" id="UP000007241"/>
    </source>
</evidence>
<dbReference type="PANTHER" id="PTHR24006:SF758">
    <property type="entry name" value="UBIQUITIN CARBOXYL-TERMINAL HYDROLASE 36"/>
    <property type="match status" value="1"/>
</dbReference>
<gene>
    <name evidence="10" type="ORF">BATDEDRAFT_28405</name>
</gene>
<dbReference type="GO" id="GO:0031647">
    <property type="term" value="P:regulation of protein stability"/>
    <property type="evidence" value="ECO:0000318"/>
    <property type="project" value="GO_Central"/>
</dbReference>
<dbReference type="GO" id="GO:0016579">
    <property type="term" value="P:protein deubiquitination"/>
    <property type="evidence" value="ECO:0007669"/>
    <property type="project" value="InterPro"/>
</dbReference>
<dbReference type="PROSITE" id="PS00972">
    <property type="entry name" value="USP_1"/>
    <property type="match status" value="1"/>
</dbReference>
<evidence type="ECO:0000256" key="8">
    <source>
        <dbReference type="SAM" id="MobiDB-lite"/>
    </source>
</evidence>
<dbReference type="CDD" id="cd02661">
    <property type="entry name" value="Peptidase_C19E"/>
    <property type="match status" value="1"/>
</dbReference>
<organism evidence="10 11">
    <name type="scientific">Batrachochytrium dendrobatidis (strain JAM81 / FGSC 10211)</name>
    <name type="common">Frog chytrid fungus</name>
    <dbReference type="NCBI Taxonomy" id="684364"/>
    <lineage>
        <taxon>Eukaryota</taxon>
        <taxon>Fungi</taxon>
        <taxon>Fungi incertae sedis</taxon>
        <taxon>Chytridiomycota</taxon>
        <taxon>Chytridiomycota incertae sedis</taxon>
        <taxon>Chytridiomycetes</taxon>
        <taxon>Rhizophydiales</taxon>
        <taxon>Rhizophydiales incertae sedis</taxon>
        <taxon>Batrachochytrium</taxon>
    </lineage>
</organism>
<dbReference type="GO" id="GO:0004843">
    <property type="term" value="F:cysteine-type deubiquitinase activity"/>
    <property type="evidence" value="ECO:0000318"/>
    <property type="project" value="GO_Central"/>
</dbReference>
<dbReference type="FunFam" id="3.90.70.10:FF:000119">
    <property type="entry name" value="Ubiquitin specific peptidase 36"/>
    <property type="match status" value="1"/>
</dbReference>
<feature type="compositionally biased region" description="Low complexity" evidence="8">
    <location>
        <begin position="445"/>
        <end position="458"/>
    </location>
</feature>
<dbReference type="HOGENOM" id="CLU_518717_0_0_1"/>
<feature type="region of interest" description="Disordered" evidence="8">
    <location>
        <begin position="435"/>
        <end position="487"/>
    </location>
</feature>
<dbReference type="InterPro" id="IPR050164">
    <property type="entry name" value="Peptidase_C19"/>
</dbReference>
<evidence type="ECO:0000256" key="7">
    <source>
        <dbReference type="RuleBase" id="RU366025"/>
    </source>
</evidence>
<dbReference type="InterPro" id="IPR038765">
    <property type="entry name" value="Papain-like_cys_pep_sf"/>
</dbReference>
<proteinExistence type="inferred from homology"/>
<evidence type="ECO:0000256" key="3">
    <source>
        <dbReference type="ARBA" id="ARBA00022670"/>
    </source>
</evidence>
<dbReference type="SUPFAM" id="SSF54001">
    <property type="entry name" value="Cysteine proteinases"/>
    <property type="match status" value="1"/>
</dbReference>
<sequence>MPTLTLDVLRGNPQGKSVDRCISFKSSASNASSTASAVVISERIQYAHNNQKQYSKKYEGTSKHVVFAKNKRIPMDSLSCSWSTAKHIGPGLVNMGNTCFLNSVLQCMTYTPPLAEFLLRGVHSSSCRTKSFCAMCVMESHVKHCLQTSSEKPIQPRLFVENLRKISRHIRLGRQEDAHEFTRFLIEGLKNGEGDRTPEATLAHAIFSGKLQSQITCLKCKSTSNTLDPLMDISLDIQKCASVEDALARFTTSELLHKQNQYRCSKCNALRDAYKQITVLEPPVVLTVQLKRFGFGHRVGSKISSPVLFKTVLNLYPFMSQSTKQNVLYHLFAVLVHSGGSCHSGHYYCFVKAPDGCWYLMNDSLVQQVSEKTVLAQSAYMLFYVRQSLNNSHKPNAASSMSTLTAKLQNGQSSPSNMHSLHELTSELRLSLPDRSQHPLKHQSSKSSSLLGTPSSPKHTVKQSGSNSEEKTAHRQIKKPKVDLANPDLNTVDNSMIKSTESCAVKPTLKCNSTALWNIGVIINL</sequence>
<evidence type="ECO:0000256" key="1">
    <source>
        <dbReference type="ARBA" id="ARBA00000707"/>
    </source>
</evidence>
<evidence type="ECO:0000256" key="2">
    <source>
        <dbReference type="ARBA" id="ARBA00009085"/>
    </source>
</evidence>
<dbReference type="FunCoup" id="F4PE09">
    <property type="interactions" value="123"/>
</dbReference>
<dbReference type="OMA" id="MCKASQV"/>
<keyword evidence="4 7" id="KW-0833">Ubl conjugation pathway</keyword>
<reference evidence="10 11" key="1">
    <citation type="submission" date="2009-12" db="EMBL/GenBank/DDBJ databases">
        <title>The draft genome of Batrachochytrium dendrobatidis.</title>
        <authorList>
            <consortium name="US DOE Joint Genome Institute (JGI-PGF)"/>
            <person name="Kuo A."/>
            <person name="Salamov A."/>
            <person name="Schmutz J."/>
            <person name="Lucas S."/>
            <person name="Pitluck S."/>
            <person name="Rosenblum E."/>
            <person name="Stajich J."/>
            <person name="Eisen M."/>
            <person name="Grigoriev I.V."/>
        </authorList>
    </citation>
    <scope>NUCLEOTIDE SEQUENCE [LARGE SCALE GENOMIC DNA]</scope>
    <source>
        <strain evidence="11">JAM81 / FGSC 10211</strain>
    </source>
</reference>
<dbReference type="InterPro" id="IPR028889">
    <property type="entry name" value="USP"/>
</dbReference>
<keyword evidence="11" id="KW-1185">Reference proteome</keyword>